<name>A0A917YZ83_9ACTN</name>
<comment type="caution">
    <text evidence="6">The sequence shown here is derived from an EMBL/GenBank/DDBJ whole genome shotgun (WGS) entry which is preliminary data.</text>
</comment>
<organism evidence="6 7">
    <name type="scientific">Nonomuraea cavernae</name>
    <dbReference type="NCBI Taxonomy" id="2045107"/>
    <lineage>
        <taxon>Bacteria</taxon>
        <taxon>Bacillati</taxon>
        <taxon>Actinomycetota</taxon>
        <taxon>Actinomycetes</taxon>
        <taxon>Streptosporangiales</taxon>
        <taxon>Streptosporangiaceae</taxon>
        <taxon>Nonomuraea</taxon>
    </lineage>
</organism>
<evidence type="ECO:0000313" key="7">
    <source>
        <dbReference type="Proteomes" id="UP000646523"/>
    </source>
</evidence>
<evidence type="ECO:0008006" key="8">
    <source>
        <dbReference type="Google" id="ProtNLM"/>
    </source>
</evidence>
<dbReference type="InterPro" id="IPR007343">
    <property type="entry name" value="Uncharacterised_pept_Zn_put"/>
</dbReference>
<dbReference type="PANTHER" id="PTHR30168:SF0">
    <property type="entry name" value="INNER MEMBRANE PROTEIN"/>
    <property type="match status" value="1"/>
</dbReference>
<evidence type="ECO:0000313" key="6">
    <source>
        <dbReference type="EMBL" id="GGO70761.1"/>
    </source>
</evidence>
<reference evidence="6" key="1">
    <citation type="journal article" date="2014" name="Int. J. Syst. Evol. Microbiol.">
        <title>Complete genome sequence of Corynebacterium casei LMG S-19264T (=DSM 44701T), isolated from a smear-ripened cheese.</title>
        <authorList>
            <consortium name="US DOE Joint Genome Institute (JGI-PGF)"/>
            <person name="Walter F."/>
            <person name="Albersmeier A."/>
            <person name="Kalinowski J."/>
            <person name="Ruckert C."/>
        </authorList>
    </citation>
    <scope>NUCLEOTIDE SEQUENCE</scope>
    <source>
        <strain evidence="6">CGMCC 4.7368</strain>
    </source>
</reference>
<keyword evidence="3" id="KW-1133">Transmembrane helix</keyword>
<protein>
    <recommendedName>
        <fullName evidence="8">Metalloprotease</fullName>
    </recommendedName>
</protein>
<sequence length="261" mass="28583">MRIPLVAASVCITVGLVLTGTANAETAKPSAAAEIAAPPAVLTKNKIYRSGTPSPQSCGAPDITRGSTASLKTFHRAMARCADRFWAARFRAAGLRYTPPKVTITTGSSSVCGKITNNGAQYCPVQRTVVIRIMKRDLRDPFRMNIAHSAAHEWGHHVQELTGILDAQNRLYWRARGQARTILSHRLEMQAECFAGLFYSATLDTLNTGITWDQWTDAVSRGTESKAHGKPRNLAYWQNRGYNGGSARYCNTWTVSNARVA</sequence>
<evidence type="ECO:0000256" key="1">
    <source>
        <dbReference type="ARBA" id="ARBA00004167"/>
    </source>
</evidence>
<evidence type="ECO:0000256" key="4">
    <source>
        <dbReference type="ARBA" id="ARBA00023136"/>
    </source>
</evidence>
<keyword evidence="5" id="KW-0732">Signal</keyword>
<feature type="signal peptide" evidence="5">
    <location>
        <begin position="1"/>
        <end position="24"/>
    </location>
</feature>
<evidence type="ECO:0000256" key="3">
    <source>
        <dbReference type="ARBA" id="ARBA00022989"/>
    </source>
</evidence>
<gene>
    <name evidence="6" type="ORF">GCM10012289_34910</name>
</gene>
<dbReference type="EMBL" id="BMNH01000009">
    <property type="protein sequence ID" value="GGO70761.1"/>
    <property type="molecule type" value="Genomic_DNA"/>
</dbReference>
<feature type="chain" id="PRO_5036710853" description="Metalloprotease" evidence="5">
    <location>
        <begin position="25"/>
        <end position="261"/>
    </location>
</feature>
<keyword evidence="7" id="KW-1185">Reference proteome</keyword>
<evidence type="ECO:0000256" key="5">
    <source>
        <dbReference type="SAM" id="SignalP"/>
    </source>
</evidence>
<evidence type="ECO:0000256" key="2">
    <source>
        <dbReference type="ARBA" id="ARBA00022692"/>
    </source>
</evidence>
<dbReference type="GO" id="GO:0016020">
    <property type="term" value="C:membrane"/>
    <property type="evidence" value="ECO:0007669"/>
    <property type="project" value="UniProtKB-SubCell"/>
</dbReference>
<dbReference type="Pfam" id="PF04228">
    <property type="entry name" value="Zn_peptidase"/>
    <property type="match status" value="1"/>
</dbReference>
<reference evidence="6" key="2">
    <citation type="submission" date="2020-09" db="EMBL/GenBank/DDBJ databases">
        <authorList>
            <person name="Sun Q."/>
            <person name="Zhou Y."/>
        </authorList>
    </citation>
    <scope>NUCLEOTIDE SEQUENCE</scope>
    <source>
        <strain evidence="6">CGMCC 4.7368</strain>
    </source>
</reference>
<dbReference type="RefSeq" id="WP_189125157.1">
    <property type="nucleotide sequence ID" value="NZ_BMNH01000009.1"/>
</dbReference>
<comment type="subcellular location">
    <subcellularLocation>
        <location evidence="1">Membrane</location>
        <topology evidence="1">Single-pass membrane protein</topology>
    </subcellularLocation>
</comment>
<keyword evidence="4" id="KW-0472">Membrane</keyword>
<dbReference type="AlphaFoldDB" id="A0A917YZ83"/>
<proteinExistence type="predicted"/>
<keyword evidence="2" id="KW-0812">Transmembrane</keyword>
<dbReference type="Proteomes" id="UP000646523">
    <property type="component" value="Unassembled WGS sequence"/>
</dbReference>
<dbReference type="PANTHER" id="PTHR30168">
    <property type="entry name" value="PUTATIVE MEMBRANE PROTEIN YPFJ"/>
    <property type="match status" value="1"/>
</dbReference>
<accession>A0A917YZ83</accession>